<sequence length="278" mass="30374">MPEITPPLLSVEGLDVSYGPLKVLHEVALDVRPGECVGLVGESGSGKSTLGKTLLGLAPVTAGRIAFDGRDITRLSPRERRAMADHVQVVFQNPYGSLNPLMTVGEILSESLWYAGLSRAAMRERVAEALEQVQLPAEAAERYPDAFSGGQRQRIAIARAIIRRPRLIVCDEPVSALDLTTQAAVVDFLIDLQRQTGVAYLFISHDLGLVRRICHRVAVMERGRIVEFGDGERVTSTPDHPYSRRLLLASPVADPVAQAERRAAWQALKTGAMEKPRP</sequence>
<dbReference type="InterPro" id="IPR027417">
    <property type="entry name" value="P-loop_NTPase"/>
</dbReference>
<keyword evidence="2" id="KW-0813">Transport</keyword>
<dbReference type="CDD" id="cd03257">
    <property type="entry name" value="ABC_NikE_OppD_transporters"/>
    <property type="match status" value="1"/>
</dbReference>
<dbReference type="GO" id="GO:0055085">
    <property type="term" value="P:transmembrane transport"/>
    <property type="evidence" value="ECO:0007669"/>
    <property type="project" value="UniProtKB-ARBA"/>
</dbReference>
<dbReference type="EMBL" id="JACIEZ010000007">
    <property type="protein sequence ID" value="MBB4066006.1"/>
    <property type="molecule type" value="Genomic_DNA"/>
</dbReference>
<evidence type="ECO:0000259" key="5">
    <source>
        <dbReference type="PROSITE" id="PS50893"/>
    </source>
</evidence>
<evidence type="ECO:0000313" key="7">
    <source>
        <dbReference type="Proteomes" id="UP000528286"/>
    </source>
</evidence>
<reference evidence="6 7" key="1">
    <citation type="submission" date="2020-08" db="EMBL/GenBank/DDBJ databases">
        <title>Genomic Encyclopedia of Type Strains, Phase IV (KMG-IV): sequencing the most valuable type-strain genomes for metagenomic binning, comparative biology and taxonomic classification.</title>
        <authorList>
            <person name="Goeker M."/>
        </authorList>
    </citation>
    <scope>NUCLEOTIDE SEQUENCE [LARGE SCALE GENOMIC DNA]</scope>
    <source>
        <strain evidence="6 7">DSM 29853</strain>
    </source>
</reference>
<dbReference type="PANTHER" id="PTHR43776:SF7">
    <property type="entry name" value="D,D-DIPEPTIDE TRANSPORT ATP-BINDING PROTEIN DDPF-RELATED"/>
    <property type="match status" value="1"/>
</dbReference>
<evidence type="ECO:0000256" key="1">
    <source>
        <dbReference type="ARBA" id="ARBA00005417"/>
    </source>
</evidence>
<evidence type="ECO:0000256" key="3">
    <source>
        <dbReference type="ARBA" id="ARBA00022741"/>
    </source>
</evidence>
<dbReference type="Proteomes" id="UP000528286">
    <property type="component" value="Unassembled WGS sequence"/>
</dbReference>
<organism evidence="6 7">
    <name type="scientific">Gellertiella hungarica</name>
    <dbReference type="NCBI Taxonomy" id="1572859"/>
    <lineage>
        <taxon>Bacteria</taxon>
        <taxon>Pseudomonadati</taxon>
        <taxon>Pseudomonadota</taxon>
        <taxon>Alphaproteobacteria</taxon>
        <taxon>Hyphomicrobiales</taxon>
        <taxon>Rhizobiaceae</taxon>
        <taxon>Gellertiella</taxon>
    </lineage>
</organism>
<comment type="similarity">
    <text evidence="1">Belongs to the ABC transporter superfamily.</text>
</comment>
<dbReference type="Gene3D" id="3.40.50.300">
    <property type="entry name" value="P-loop containing nucleotide triphosphate hydrolases"/>
    <property type="match status" value="1"/>
</dbReference>
<comment type="caution">
    <text evidence="6">The sequence shown here is derived from an EMBL/GenBank/DDBJ whole genome shotgun (WGS) entry which is preliminary data.</text>
</comment>
<keyword evidence="4" id="KW-0067">ATP-binding</keyword>
<dbReference type="InterPro" id="IPR003593">
    <property type="entry name" value="AAA+_ATPase"/>
</dbReference>
<dbReference type="RefSeq" id="WP_183367296.1">
    <property type="nucleotide sequence ID" value="NZ_JACIEZ010000007.1"/>
</dbReference>
<dbReference type="InterPro" id="IPR050319">
    <property type="entry name" value="ABC_transp_ATP-bind"/>
</dbReference>
<feature type="domain" description="ABC transporter" evidence="5">
    <location>
        <begin position="9"/>
        <end position="247"/>
    </location>
</feature>
<dbReference type="AlphaFoldDB" id="A0A7W6J8P9"/>
<dbReference type="GO" id="GO:0016887">
    <property type="term" value="F:ATP hydrolysis activity"/>
    <property type="evidence" value="ECO:0007669"/>
    <property type="project" value="InterPro"/>
</dbReference>
<evidence type="ECO:0000256" key="4">
    <source>
        <dbReference type="ARBA" id="ARBA00022840"/>
    </source>
</evidence>
<keyword evidence="3" id="KW-0547">Nucleotide-binding</keyword>
<keyword evidence="7" id="KW-1185">Reference proteome</keyword>
<dbReference type="GO" id="GO:0005524">
    <property type="term" value="F:ATP binding"/>
    <property type="evidence" value="ECO:0007669"/>
    <property type="project" value="UniProtKB-KW"/>
</dbReference>
<evidence type="ECO:0000256" key="2">
    <source>
        <dbReference type="ARBA" id="ARBA00022448"/>
    </source>
</evidence>
<dbReference type="PANTHER" id="PTHR43776">
    <property type="entry name" value="TRANSPORT ATP-BINDING PROTEIN"/>
    <property type="match status" value="1"/>
</dbReference>
<proteinExistence type="inferred from homology"/>
<dbReference type="SUPFAM" id="SSF52540">
    <property type="entry name" value="P-loop containing nucleoside triphosphate hydrolases"/>
    <property type="match status" value="1"/>
</dbReference>
<dbReference type="Pfam" id="PF00005">
    <property type="entry name" value="ABC_tran"/>
    <property type="match status" value="1"/>
</dbReference>
<accession>A0A7W6J8P9</accession>
<protein>
    <submittedName>
        <fullName evidence="6">ABC-type glutathione transport system ATPase component</fullName>
    </submittedName>
</protein>
<gene>
    <name evidence="6" type="ORF">GGR23_003219</name>
</gene>
<dbReference type="InterPro" id="IPR003439">
    <property type="entry name" value="ABC_transporter-like_ATP-bd"/>
</dbReference>
<evidence type="ECO:0000313" key="6">
    <source>
        <dbReference type="EMBL" id="MBB4066006.1"/>
    </source>
</evidence>
<dbReference type="InterPro" id="IPR017871">
    <property type="entry name" value="ABC_transporter-like_CS"/>
</dbReference>
<dbReference type="SMART" id="SM00382">
    <property type="entry name" value="AAA"/>
    <property type="match status" value="1"/>
</dbReference>
<name>A0A7W6J8P9_9HYPH</name>
<dbReference type="PROSITE" id="PS50893">
    <property type="entry name" value="ABC_TRANSPORTER_2"/>
    <property type="match status" value="1"/>
</dbReference>
<dbReference type="PROSITE" id="PS00211">
    <property type="entry name" value="ABC_TRANSPORTER_1"/>
    <property type="match status" value="1"/>
</dbReference>